<dbReference type="RefSeq" id="WP_278013355.1">
    <property type="nucleotide sequence ID" value="NZ_CP121208.1"/>
</dbReference>
<dbReference type="GO" id="GO:0016757">
    <property type="term" value="F:glycosyltransferase activity"/>
    <property type="evidence" value="ECO:0007669"/>
    <property type="project" value="UniProtKB-KW"/>
</dbReference>
<keyword evidence="1 5" id="KW-0328">Glycosyltransferase</keyword>
<evidence type="ECO:0000256" key="2">
    <source>
        <dbReference type="ARBA" id="ARBA00022679"/>
    </source>
</evidence>
<dbReference type="InterPro" id="IPR050194">
    <property type="entry name" value="Glycosyltransferase_grp1"/>
</dbReference>
<dbReference type="CDD" id="cd03801">
    <property type="entry name" value="GT4_PimA-like"/>
    <property type="match status" value="1"/>
</dbReference>
<protein>
    <submittedName>
        <fullName evidence="5">Glycosyltransferase family 4 protein</fullName>
        <ecNumber evidence="5">2.4.-.-</ecNumber>
    </submittedName>
</protein>
<dbReference type="InterPro" id="IPR001296">
    <property type="entry name" value="Glyco_trans_1"/>
</dbReference>
<organism evidence="5 6">
    <name type="scientific">Arcanobacterium canis</name>
    <dbReference type="NCBI Taxonomy" id="999183"/>
    <lineage>
        <taxon>Bacteria</taxon>
        <taxon>Bacillati</taxon>
        <taxon>Actinomycetota</taxon>
        <taxon>Actinomycetes</taxon>
        <taxon>Actinomycetales</taxon>
        <taxon>Actinomycetaceae</taxon>
        <taxon>Arcanobacterium</taxon>
    </lineage>
</organism>
<gene>
    <name evidence="5" type="ORF">P7079_03010</name>
</gene>
<name>A0ABY8G182_9ACTO</name>
<evidence type="ECO:0000313" key="5">
    <source>
        <dbReference type="EMBL" id="WFM83960.1"/>
    </source>
</evidence>
<dbReference type="Proteomes" id="UP001215216">
    <property type="component" value="Chromosome"/>
</dbReference>
<dbReference type="EMBL" id="CP121208">
    <property type="protein sequence ID" value="WFM83960.1"/>
    <property type="molecule type" value="Genomic_DNA"/>
</dbReference>
<feature type="domain" description="Glycosyl transferase family 1" evidence="3">
    <location>
        <begin position="183"/>
        <end position="358"/>
    </location>
</feature>
<dbReference type="PANTHER" id="PTHR45947:SF3">
    <property type="entry name" value="SULFOQUINOVOSYL TRANSFERASE SQD2"/>
    <property type="match status" value="1"/>
</dbReference>
<evidence type="ECO:0000259" key="3">
    <source>
        <dbReference type="Pfam" id="PF00534"/>
    </source>
</evidence>
<feature type="domain" description="Glycosyltransferase subfamily 4-like N-terminal" evidence="4">
    <location>
        <begin position="16"/>
        <end position="172"/>
    </location>
</feature>
<dbReference type="EC" id="2.4.-.-" evidence="5"/>
<sequence>MKKTLLVTNDFPPRAGGIQTFLEGFASQLDPQQLVVYASTPPSGAKHAAQYDATLPYQVVRYPKTMMLPLPSVRRHMQMLIREHDVANVWFGAAAPLGIMANAARKAGATKVISTTHGHEIGWSMLPGARQILRKVFSDADVVTYLTDATLRRLAPFIGSTRTMQLHGAIDPQVFSFDPHGREMLRARYGIAQHTPVVTCISRLVPRKGQDVLIDAWPAVVDQFPGTKLVIVGKGPYGDSLRTRAAASPAHSDIILTGEVPFHELPAHYSMADIFAMPARTRGGGLDIEGLGIVYLEAYAAGRPVVAGDSGGAPEAVIDTKTGIVTNGRSTDAVAASIRFLLEDPARTRAMGNRGREWVEEKWTWHTAAQPLIDLLS</sequence>
<dbReference type="SUPFAM" id="SSF53756">
    <property type="entry name" value="UDP-Glycosyltransferase/glycogen phosphorylase"/>
    <property type="match status" value="1"/>
</dbReference>
<evidence type="ECO:0000259" key="4">
    <source>
        <dbReference type="Pfam" id="PF13439"/>
    </source>
</evidence>
<keyword evidence="2 5" id="KW-0808">Transferase</keyword>
<accession>A0ABY8G182</accession>
<evidence type="ECO:0000256" key="1">
    <source>
        <dbReference type="ARBA" id="ARBA00022676"/>
    </source>
</evidence>
<dbReference type="Pfam" id="PF13439">
    <property type="entry name" value="Glyco_transf_4"/>
    <property type="match status" value="1"/>
</dbReference>
<dbReference type="Gene3D" id="3.40.50.2000">
    <property type="entry name" value="Glycogen Phosphorylase B"/>
    <property type="match status" value="2"/>
</dbReference>
<reference evidence="5 6" key="1">
    <citation type="submission" date="2023-03" db="EMBL/GenBank/DDBJ databases">
        <title>Complete genome of Arcanobacterium canis strain DSM 25104 isolated in 2010 from a canine otitis externa in Germany.</title>
        <authorList>
            <person name="Borowiak M."/>
            <person name="Kreitlow A."/>
            <person name="Malorny B."/>
            <person name="Laemmler C."/>
            <person name="Prenger-Berninghoff E."/>
            <person name="Ploetz M."/>
            <person name="Abdulmawjood A."/>
        </authorList>
    </citation>
    <scope>NUCLEOTIDE SEQUENCE [LARGE SCALE GENOMIC DNA]</scope>
    <source>
        <strain evidence="5 6">DSM 25104</strain>
    </source>
</reference>
<dbReference type="Pfam" id="PF00534">
    <property type="entry name" value="Glycos_transf_1"/>
    <property type="match status" value="1"/>
</dbReference>
<keyword evidence="6" id="KW-1185">Reference proteome</keyword>
<evidence type="ECO:0000313" key="6">
    <source>
        <dbReference type="Proteomes" id="UP001215216"/>
    </source>
</evidence>
<proteinExistence type="predicted"/>
<dbReference type="PANTHER" id="PTHR45947">
    <property type="entry name" value="SULFOQUINOVOSYL TRANSFERASE SQD2"/>
    <property type="match status" value="1"/>
</dbReference>
<dbReference type="InterPro" id="IPR028098">
    <property type="entry name" value="Glyco_trans_4-like_N"/>
</dbReference>